<protein>
    <submittedName>
        <fullName evidence="1">OTU deubiquitinase 7A</fullName>
    </submittedName>
</protein>
<evidence type="ECO:0000313" key="3">
    <source>
        <dbReference type="VGNC" id="VGNC:75660"/>
    </source>
</evidence>
<proteinExistence type="predicted"/>
<dbReference type="Proteomes" id="UP000006718">
    <property type="component" value="Chromosome 7"/>
</dbReference>
<name>A0A5F8ALE1_MACMU</name>
<reference evidence="1" key="4">
    <citation type="submission" date="2025-09" db="UniProtKB">
        <authorList>
            <consortium name="Ensembl"/>
        </authorList>
    </citation>
    <scope>IDENTIFICATION</scope>
    <source>
        <strain evidence="1">17573</strain>
    </source>
</reference>
<keyword evidence="2" id="KW-1185">Reference proteome</keyword>
<reference evidence="2" key="1">
    <citation type="journal article" date="2007" name="Science">
        <title>Evolutionary and biomedical insights from the rhesus macaque genome.</title>
        <authorList>
            <person name="Gibbs R.A."/>
            <person name="Rogers J."/>
            <person name="Katze M.G."/>
            <person name="Bumgarner R."/>
            <person name="Weinstock G.M."/>
            <person name="Mardis E.R."/>
            <person name="Remington K.A."/>
            <person name="Strausberg R.L."/>
            <person name="Venter J.C."/>
            <person name="Wilson R.K."/>
            <person name="Batzer M.A."/>
            <person name="Bustamante C.D."/>
            <person name="Eichler E.E."/>
            <person name="Hahn M.W."/>
            <person name="Hardison R.C."/>
            <person name="Makova K.D."/>
            <person name="Miller W."/>
            <person name="Milosavljevic A."/>
            <person name="Palermo R.E."/>
            <person name="Siepel A."/>
            <person name="Sikela J.M."/>
            <person name="Attaway T."/>
            <person name="Bell S."/>
            <person name="Bernard K.E."/>
            <person name="Buhay C.J."/>
            <person name="Chandrabose M.N."/>
            <person name="Dao M."/>
            <person name="Davis C."/>
            <person name="Delehaunty K.D."/>
            <person name="Ding Y."/>
            <person name="Dinh H.H."/>
            <person name="Dugan-Rocha S."/>
            <person name="Fulton L.A."/>
            <person name="Gabisi R.A."/>
            <person name="Garner T.T."/>
            <person name="Godfrey J."/>
            <person name="Hawes A.C."/>
            <person name="Hernandez J."/>
            <person name="Hines S."/>
            <person name="Holder M."/>
            <person name="Hume J."/>
            <person name="Jhangiani S.N."/>
            <person name="Joshi V."/>
            <person name="Khan Z.M."/>
            <person name="Kirkness E.F."/>
            <person name="Cree A."/>
            <person name="Fowler R.G."/>
            <person name="Lee S."/>
            <person name="Lewis L.R."/>
            <person name="Li Z."/>
            <person name="Liu Y.-S."/>
            <person name="Moore S.M."/>
            <person name="Muzny D."/>
            <person name="Nazareth L.V."/>
            <person name="Ngo D.N."/>
            <person name="Okwuonu G.O."/>
            <person name="Pai G."/>
            <person name="Parker D."/>
            <person name="Paul H.A."/>
            <person name="Pfannkoch C."/>
            <person name="Pohl C.S."/>
            <person name="Rogers Y.-H.C."/>
            <person name="Ruiz S.J."/>
            <person name="Sabo A."/>
            <person name="Santibanez J."/>
            <person name="Schneider B.W."/>
            <person name="Smith S.M."/>
            <person name="Sodergren E."/>
            <person name="Svatek A.F."/>
            <person name="Utterback T.R."/>
            <person name="Vattathil S."/>
            <person name="Warren W."/>
            <person name="White C.S."/>
            <person name="Chinwalla A.T."/>
            <person name="Feng Y."/>
            <person name="Halpern A.L."/>
            <person name="Hillier L.W."/>
            <person name="Huang X."/>
            <person name="Minx P."/>
            <person name="Nelson J.O."/>
            <person name="Pepin K.H."/>
            <person name="Qin X."/>
            <person name="Sutton G.G."/>
            <person name="Venter E."/>
            <person name="Walenz B.P."/>
            <person name="Wallis J.W."/>
            <person name="Worley K.C."/>
            <person name="Yang S.-P."/>
            <person name="Jones S.M."/>
            <person name="Marra M.A."/>
            <person name="Rocchi M."/>
            <person name="Schein J.E."/>
            <person name="Baertsch R."/>
            <person name="Clarke L."/>
            <person name="Csuros M."/>
            <person name="Glasscock J."/>
            <person name="Harris R.A."/>
            <person name="Havlak P."/>
            <person name="Jackson A.R."/>
            <person name="Jiang H."/>
            <person name="Liu Y."/>
            <person name="Messina D.N."/>
            <person name="Shen Y."/>
            <person name="Song H.X.-Z."/>
            <person name="Wylie T."/>
            <person name="Zhang L."/>
            <person name="Birney E."/>
            <person name="Han K."/>
            <person name="Konkel M.K."/>
            <person name="Lee J."/>
            <person name="Smit A.F.A."/>
            <person name="Ullmer B."/>
            <person name="Wang H."/>
            <person name="Xing J."/>
            <person name="Burhans R."/>
            <person name="Cheng Z."/>
            <person name="Karro J.E."/>
            <person name="Ma J."/>
            <person name="Raney B."/>
            <person name="She X."/>
            <person name="Cox M.J."/>
            <person name="Demuth J.P."/>
            <person name="Dumas L.J."/>
            <person name="Han S.-G."/>
            <person name="Hopkins J."/>
            <person name="Karimpour-Fard A."/>
            <person name="Kim Y.H."/>
            <person name="Pollack J.R."/>
            <person name="Vinar T."/>
            <person name="Addo-Quaye C."/>
            <person name="Degenhardt J."/>
            <person name="Denby A."/>
            <person name="Hubisz M.J."/>
            <person name="Indap A."/>
            <person name="Kosiol C."/>
            <person name="Lahn B.T."/>
            <person name="Lawson H.A."/>
            <person name="Marklein A."/>
            <person name="Nielsen R."/>
            <person name="Vallender E.J."/>
            <person name="Clark A.G."/>
            <person name="Ferguson B."/>
            <person name="Hernandez R.D."/>
            <person name="Hirani K."/>
            <person name="Kehrer-Sawatzki H."/>
            <person name="Kolb J."/>
            <person name="Patil S."/>
            <person name="Pu L.-L."/>
            <person name="Ren Y."/>
            <person name="Smith D.G."/>
            <person name="Wheeler D.A."/>
            <person name="Schenck I."/>
            <person name="Ball E.V."/>
            <person name="Chen R."/>
            <person name="Cooper D.N."/>
            <person name="Giardine B."/>
            <person name="Hsu F."/>
            <person name="Kent W.J."/>
            <person name="Lesk A."/>
            <person name="Nelson D.L."/>
            <person name="O'brien W.E."/>
            <person name="Pruefer K."/>
            <person name="Stenson P.D."/>
            <person name="Wallace J.C."/>
            <person name="Ke H."/>
            <person name="Liu X.-M."/>
            <person name="Wang P."/>
            <person name="Xiang A.P."/>
            <person name="Yang F."/>
            <person name="Barber G.P."/>
            <person name="Haussler D."/>
            <person name="Karolchik D."/>
            <person name="Kern A.D."/>
            <person name="Kuhn R.M."/>
            <person name="Smith K.E."/>
            <person name="Zwieg A.S."/>
        </authorList>
    </citation>
    <scope>NUCLEOTIDE SEQUENCE [LARGE SCALE GENOMIC DNA]</scope>
    <source>
        <strain evidence="2">17573</strain>
    </source>
</reference>
<organism evidence="1 2">
    <name type="scientific">Macaca mulatta</name>
    <name type="common">Rhesus macaque</name>
    <dbReference type="NCBI Taxonomy" id="9544"/>
    <lineage>
        <taxon>Eukaryota</taxon>
        <taxon>Metazoa</taxon>
        <taxon>Chordata</taxon>
        <taxon>Craniata</taxon>
        <taxon>Vertebrata</taxon>
        <taxon>Euteleostomi</taxon>
        <taxon>Mammalia</taxon>
        <taxon>Eutheria</taxon>
        <taxon>Euarchontoglires</taxon>
        <taxon>Primates</taxon>
        <taxon>Haplorrhini</taxon>
        <taxon>Catarrhini</taxon>
        <taxon>Cercopithecidae</taxon>
        <taxon>Cercopithecinae</taxon>
        <taxon>Macaca</taxon>
    </lineage>
</organism>
<dbReference type="AlphaFoldDB" id="A0A5F8ALE1"/>
<dbReference type="Ensembl" id="ENSMMUT00000092777.1">
    <property type="protein sequence ID" value="ENSMMUP00000077772.1"/>
    <property type="gene ID" value="ENSMMUG00000012838.4"/>
</dbReference>
<dbReference type="ExpressionAtlas" id="A0A5F8ALE1">
    <property type="expression patterns" value="baseline"/>
</dbReference>
<evidence type="ECO:0000313" key="1">
    <source>
        <dbReference type="Ensembl" id="ENSMMUP00000077772.1"/>
    </source>
</evidence>
<dbReference type="VGNC" id="VGNC:75660">
    <property type="gene designation" value="OTUD7A"/>
</dbReference>
<dbReference type="SMR" id="A0A5F8ALE1"/>
<reference evidence="1" key="2">
    <citation type="submission" date="2019-01" db="EMBL/GenBank/DDBJ databases">
        <authorList>
            <person name="Graves T."/>
            <person name="Eichler E.E."/>
            <person name="Wilson R.K."/>
        </authorList>
    </citation>
    <scope>NUCLEOTIDE SEQUENCE [LARGE SCALE GENOMIC DNA]</scope>
    <source>
        <strain evidence="1">17573</strain>
    </source>
</reference>
<accession>A0A5F8ALE1</accession>
<gene>
    <name evidence="1 3" type="primary">OTUD7A</name>
</gene>
<dbReference type="VEuPathDB" id="HostDB:ENSMMUG00000012838"/>
<reference evidence="1" key="3">
    <citation type="submission" date="2025-08" db="UniProtKB">
        <authorList>
            <consortium name="Ensembl"/>
        </authorList>
    </citation>
    <scope>IDENTIFICATION</scope>
    <source>
        <strain evidence="1">17573</strain>
    </source>
</reference>
<dbReference type="GeneTree" id="ENSGT00940000158999"/>
<dbReference type="Bgee" id="ENSMMUG00000012838">
    <property type="expression patterns" value="Expressed in dorsolateral prefrontal cortex and 15 other cell types or tissues"/>
</dbReference>
<evidence type="ECO:0000313" key="2">
    <source>
        <dbReference type="Proteomes" id="UP000006718"/>
    </source>
</evidence>
<sequence>MVSSVLPNPTSAECWAALLHDPMTLDMDAVLSDFVRSTGAEPGLARDLLEGKPTSLSPHTTIVGITTFQIRRFPIPDNSGTWTVFGLSKVKVLVIKLFLLFLFGL</sequence>
<dbReference type="Gene3D" id="1.10.8.10">
    <property type="entry name" value="DNA helicase RuvA subunit, C-terminal domain"/>
    <property type="match status" value="1"/>
</dbReference>